<feature type="transmembrane region" description="Helical" evidence="1">
    <location>
        <begin position="254"/>
        <end position="275"/>
    </location>
</feature>
<evidence type="ECO:0000313" key="4">
    <source>
        <dbReference type="Proteomes" id="UP001524460"/>
    </source>
</evidence>
<sequence>MHSVKKQRLINKAYDTSGLPCFIGADGSYVPGVYAGMEEHDYRNIDAISSTDLKRFLTNPHNEITLQDTVVSQSFVAGRYLHALLLEPNTVYKKFVVEPNFSDYKKQNFTVLVTTDDLKGYIKDFGLLSCRNNAERKQVIFQHDFTVVFWDDVLKACRENSNGKDVISYEDHLKISLTAERIKQSAYWQAMSGNAYMELTVLAYDETLGKWLKARLDLYSDASVMLDIKTIANLSRIDVIRSIEQYHYGIQVGFYYFVAQLANLPILPMAAFLFCQWNEYQRFQFFEFDDHTFNCALDLTKNALDDYVKWMELSTKPHSLTVSEVSTIKVNFHGLKNREATTS</sequence>
<organism evidence="3 4">
    <name type="scientific">Photobacterium pectinilyticum</name>
    <dbReference type="NCBI Taxonomy" id="2906793"/>
    <lineage>
        <taxon>Bacteria</taxon>
        <taxon>Pseudomonadati</taxon>
        <taxon>Pseudomonadota</taxon>
        <taxon>Gammaproteobacteria</taxon>
        <taxon>Vibrionales</taxon>
        <taxon>Vibrionaceae</taxon>
        <taxon>Photobacterium</taxon>
    </lineage>
</organism>
<name>A0ABT1N6A8_9GAMM</name>
<evidence type="ECO:0000259" key="2">
    <source>
        <dbReference type="Pfam" id="PF12684"/>
    </source>
</evidence>
<keyword evidence="1" id="KW-1133">Transmembrane helix</keyword>
<proteinExistence type="predicted"/>
<evidence type="ECO:0000256" key="1">
    <source>
        <dbReference type="SAM" id="Phobius"/>
    </source>
</evidence>
<dbReference type="Proteomes" id="UP001524460">
    <property type="component" value="Unassembled WGS sequence"/>
</dbReference>
<dbReference type="EMBL" id="JANEYT010000063">
    <property type="protein sequence ID" value="MCQ1060270.1"/>
    <property type="molecule type" value="Genomic_DNA"/>
</dbReference>
<keyword evidence="4" id="KW-1185">Reference proteome</keyword>
<keyword evidence="1" id="KW-0472">Membrane</keyword>
<comment type="caution">
    <text evidence="3">The sequence shown here is derived from an EMBL/GenBank/DDBJ whole genome shotgun (WGS) entry which is preliminary data.</text>
</comment>
<dbReference type="Gene3D" id="3.90.320.10">
    <property type="match status" value="1"/>
</dbReference>
<reference evidence="3 4" key="1">
    <citation type="submission" date="2022-07" db="EMBL/GenBank/DDBJ databases">
        <title>Photobacterium pectinilyticum sp. nov., a marine bacterium isolated from surface seawater of Qingdao offshore.</title>
        <authorList>
            <person name="Wang X."/>
        </authorList>
    </citation>
    <scope>NUCLEOTIDE SEQUENCE [LARGE SCALE GENOMIC DNA]</scope>
    <source>
        <strain evidence="3 4">ZSDE20</strain>
    </source>
</reference>
<evidence type="ECO:0000313" key="3">
    <source>
        <dbReference type="EMBL" id="MCQ1060270.1"/>
    </source>
</evidence>
<dbReference type="InterPro" id="IPR024432">
    <property type="entry name" value="Put_RecE_PDDEXK-like_dom"/>
</dbReference>
<dbReference type="InterPro" id="IPR011604">
    <property type="entry name" value="PDDEXK-like_dom_sf"/>
</dbReference>
<accession>A0ABT1N6A8</accession>
<dbReference type="RefSeq" id="WP_255044350.1">
    <property type="nucleotide sequence ID" value="NZ_JANEYT010000063.1"/>
</dbReference>
<protein>
    <submittedName>
        <fullName evidence="3">PD-(D/E)XK nuclease-like domain-containing protein</fullName>
    </submittedName>
</protein>
<keyword evidence="1" id="KW-0812">Transmembrane</keyword>
<dbReference type="Pfam" id="PF12684">
    <property type="entry name" value="DUF3799"/>
    <property type="match status" value="1"/>
</dbReference>
<feature type="domain" description="Putative exodeoxyribonuclease 8 PDDEXK-like" evidence="2">
    <location>
        <begin position="54"/>
        <end position="318"/>
    </location>
</feature>
<gene>
    <name evidence="3" type="ORF">NHN17_19690</name>
</gene>